<proteinExistence type="predicted"/>
<accession>A0A2A7HTX4</accession>
<comment type="caution">
    <text evidence="1">The sequence shown here is derived from an EMBL/GenBank/DDBJ whole genome shotgun (WGS) entry which is preliminary data.</text>
</comment>
<name>A0A2A7HTX4_BACCE</name>
<reference evidence="1 2" key="1">
    <citation type="submission" date="2017-09" db="EMBL/GenBank/DDBJ databases">
        <title>Large-scale bioinformatics analysis of Bacillus genomes uncovers conserved roles of natural products in bacterial physiology.</title>
        <authorList>
            <consortium name="Agbiome Team Llc"/>
            <person name="Bleich R.M."/>
            <person name="Grubbs K.J."/>
            <person name="Santa Maria K.C."/>
            <person name="Allen S.E."/>
            <person name="Farag S."/>
            <person name="Shank E.A."/>
            <person name="Bowers A."/>
        </authorList>
    </citation>
    <scope>NUCLEOTIDE SEQUENCE [LARGE SCALE GENOMIC DNA]</scope>
    <source>
        <strain evidence="1 2">AFS096845</strain>
    </source>
</reference>
<dbReference type="AlphaFoldDB" id="A0A2A7HTX4"/>
<evidence type="ECO:0000313" key="1">
    <source>
        <dbReference type="EMBL" id="PEC20407.1"/>
    </source>
</evidence>
<dbReference type="RefSeq" id="WP_097905134.1">
    <property type="nucleotide sequence ID" value="NZ_NVLK01000043.1"/>
</dbReference>
<protein>
    <submittedName>
        <fullName evidence="1">Uncharacterized protein</fullName>
    </submittedName>
</protein>
<dbReference type="EMBL" id="NVLK01000043">
    <property type="protein sequence ID" value="PEC20407.1"/>
    <property type="molecule type" value="Genomic_DNA"/>
</dbReference>
<gene>
    <name evidence="1" type="ORF">COM96_19415</name>
</gene>
<organism evidence="1 2">
    <name type="scientific">Bacillus cereus</name>
    <dbReference type="NCBI Taxonomy" id="1396"/>
    <lineage>
        <taxon>Bacteria</taxon>
        <taxon>Bacillati</taxon>
        <taxon>Bacillota</taxon>
        <taxon>Bacilli</taxon>
        <taxon>Bacillales</taxon>
        <taxon>Bacillaceae</taxon>
        <taxon>Bacillus</taxon>
        <taxon>Bacillus cereus group</taxon>
    </lineage>
</organism>
<sequence>MQKDFLVTFHLTKGQIQQIIREQNLSILQNRLTNDISNKNITFLDIGGTIIFTRHIRNFTIVKIN</sequence>
<evidence type="ECO:0000313" key="2">
    <source>
        <dbReference type="Proteomes" id="UP000220006"/>
    </source>
</evidence>
<dbReference type="Proteomes" id="UP000220006">
    <property type="component" value="Unassembled WGS sequence"/>
</dbReference>